<sequence>MEPLVHRLGYIALNVSDLEGAIEDAREIAGAALVDQTPDLALLTSNARHAELILHRAEQSSLRAIGLETLDPANVDEVARRAREAGLTIVSETPSLPVIERAVSVAFPEGHVIEIHTPMPRDRPPRYAGPGIHPRFLDHVNLTAADPAASAHLMMQVLGLKLSERTQGWELAWMRAGDGRHHTIGMAKSPDGGGLHHYSWEFADFADFKRLGDVLDARDRTLAWGPGRHGAGDNIFAYYVDAAGFLVETTAEMEIIADPHFQPRIVDPGENLSNYKVVNRWGQLPSQAWMTHFNICAVLR</sequence>
<dbReference type="InterPro" id="IPR037523">
    <property type="entry name" value="VOC_core"/>
</dbReference>
<reference evidence="2" key="1">
    <citation type="submission" date="2020-08" db="EMBL/GenBank/DDBJ databases">
        <title>Paracoccus amoyensis sp. nov., isolated from the surface seawater at coast of Xiamen, Fujian.</title>
        <authorList>
            <person name="Lyu L."/>
        </authorList>
    </citation>
    <scope>NUCLEOTIDE SEQUENCE</scope>
    <source>
        <strain evidence="2">11-3</strain>
    </source>
</reference>
<dbReference type="CDD" id="cd08343">
    <property type="entry name" value="ED_TypeI_classII_C"/>
    <property type="match status" value="1"/>
</dbReference>
<feature type="domain" description="VOC" evidence="1">
    <location>
        <begin position="136"/>
        <end position="252"/>
    </location>
</feature>
<accession>A0A926GF67</accession>
<dbReference type="Proteomes" id="UP000608594">
    <property type="component" value="Unassembled WGS sequence"/>
</dbReference>
<gene>
    <name evidence="2" type="ORF">H4P12_12205</name>
</gene>
<evidence type="ECO:0000259" key="1">
    <source>
        <dbReference type="PROSITE" id="PS51819"/>
    </source>
</evidence>
<dbReference type="SUPFAM" id="SSF54593">
    <property type="entry name" value="Glyoxalase/Bleomycin resistance protein/Dihydroxybiphenyl dioxygenase"/>
    <property type="match status" value="1"/>
</dbReference>
<comment type="caution">
    <text evidence="2">The sequence shown here is derived from an EMBL/GenBank/DDBJ whole genome shotgun (WGS) entry which is preliminary data.</text>
</comment>
<evidence type="ECO:0000313" key="3">
    <source>
        <dbReference type="Proteomes" id="UP000608594"/>
    </source>
</evidence>
<dbReference type="EMBL" id="JACOQL010000003">
    <property type="protein sequence ID" value="MBC9247456.1"/>
    <property type="molecule type" value="Genomic_DNA"/>
</dbReference>
<protein>
    <submittedName>
        <fullName evidence="2">VOC family protein</fullName>
    </submittedName>
</protein>
<organism evidence="2 3">
    <name type="scientific">Paracoccus amoyensis</name>
    <dbReference type="NCBI Taxonomy" id="2760093"/>
    <lineage>
        <taxon>Bacteria</taxon>
        <taxon>Pseudomonadati</taxon>
        <taxon>Pseudomonadota</taxon>
        <taxon>Alphaproteobacteria</taxon>
        <taxon>Rhodobacterales</taxon>
        <taxon>Paracoccaceae</taxon>
        <taxon>Paracoccus</taxon>
    </lineage>
</organism>
<dbReference type="Gene3D" id="3.10.180.10">
    <property type="entry name" value="2,3-Dihydroxybiphenyl 1,2-Dioxygenase, domain 1"/>
    <property type="match status" value="2"/>
</dbReference>
<dbReference type="RefSeq" id="WP_187793931.1">
    <property type="nucleotide sequence ID" value="NZ_JACOQL010000003.1"/>
</dbReference>
<dbReference type="AlphaFoldDB" id="A0A926GF67"/>
<dbReference type="InterPro" id="IPR029068">
    <property type="entry name" value="Glyas_Bleomycin-R_OHBP_Dase"/>
</dbReference>
<evidence type="ECO:0000313" key="2">
    <source>
        <dbReference type="EMBL" id="MBC9247456.1"/>
    </source>
</evidence>
<proteinExistence type="predicted"/>
<dbReference type="InterPro" id="IPR004360">
    <property type="entry name" value="Glyas_Fos-R_dOase_dom"/>
</dbReference>
<keyword evidence="3" id="KW-1185">Reference proteome</keyword>
<dbReference type="PROSITE" id="PS51819">
    <property type="entry name" value="VOC"/>
    <property type="match status" value="2"/>
</dbReference>
<dbReference type="Pfam" id="PF00903">
    <property type="entry name" value="Glyoxalase"/>
    <property type="match status" value="2"/>
</dbReference>
<feature type="domain" description="VOC" evidence="1">
    <location>
        <begin position="7"/>
        <end position="118"/>
    </location>
</feature>
<name>A0A926GF67_9RHOB</name>